<gene>
    <name evidence="1" type="ORF">JOC28_000858</name>
</gene>
<sequence length="128" mass="15276">MKIDINNKILMDQDTELIREVHDCECVEKGDYTYLIYQNEEKEKVVIKFNQEEFVMTRFSKPKSQMRFLPFEQALVAIPTPMGLQHLVTDTSHYLIDVENQVVELHYALKQPESQQVFANYQLKVKWY</sequence>
<organism evidence="1 2">
    <name type="scientific">Streptococcus loxodontisalivarius</name>
    <dbReference type="NCBI Taxonomy" id="1349415"/>
    <lineage>
        <taxon>Bacteria</taxon>
        <taxon>Bacillati</taxon>
        <taxon>Bacillota</taxon>
        <taxon>Bacilli</taxon>
        <taxon>Lactobacillales</taxon>
        <taxon>Streptococcaceae</taxon>
        <taxon>Streptococcus</taxon>
    </lineage>
</organism>
<accession>A0ABS2PRQ1</accession>
<reference evidence="1 2" key="1">
    <citation type="submission" date="2021-01" db="EMBL/GenBank/DDBJ databases">
        <title>Genomic Encyclopedia of Type Strains, Phase IV (KMG-IV): sequencing the most valuable type-strain genomes for metagenomic binning, comparative biology and taxonomic classification.</title>
        <authorList>
            <person name="Goeker M."/>
        </authorList>
    </citation>
    <scope>NUCLEOTIDE SEQUENCE [LARGE SCALE GENOMIC DNA]</scope>
    <source>
        <strain evidence="1 2">DSM 27382</strain>
    </source>
</reference>
<dbReference type="InterPro" id="IPR012674">
    <property type="entry name" value="Calycin"/>
</dbReference>
<protein>
    <submittedName>
        <fullName evidence="1">Uncharacterized beta-barrel protein YwiB (DUF1934 family)</fullName>
    </submittedName>
</protein>
<dbReference type="Proteomes" id="UP000697472">
    <property type="component" value="Unassembled WGS sequence"/>
</dbReference>
<dbReference type="RefSeq" id="WP_205009404.1">
    <property type="nucleotide sequence ID" value="NZ_JAFBEH010000014.1"/>
</dbReference>
<dbReference type="EMBL" id="JAFBEH010000014">
    <property type="protein sequence ID" value="MBM7642561.1"/>
    <property type="molecule type" value="Genomic_DNA"/>
</dbReference>
<evidence type="ECO:0000313" key="2">
    <source>
        <dbReference type="Proteomes" id="UP000697472"/>
    </source>
</evidence>
<name>A0ABS2PRQ1_9STRE</name>
<keyword evidence="2" id="KW-1185">Reference proteome</keyword>
<comment type="caution">
    <text evidence="1">The sequence shown here is derived from an EMBL/GenBank/DDBJ whole genome shotgun (WGS) entry which is preliminary data.</text>
</comment>
<dbReference type="SUPFAM" id="SSF50814">
    <property type="entry name" value="Lipocalins"/>
    <property type="match status" value="1"/>
</dbReference>
<proteinExistence type="predicted"/>
<dbReference type="InterPro" id="IPR015231">
    <property type="entry name" value="DUF1934"/>
</dbReference>
<evidence type="ECO:0000313" key="1">
    <source>
        <dbReference type="EMBL" id="MBM7642561.1"/>
    </source>
</evidence>
<dbReference type="Pfam" id="PF09148">
    <property type="entry name" value="DUF1934"/>
    <property type="match status" value="1"/>
</dbReference>
<dbReference type="Gene3D" id="2.40.128.20">
    <property type="match status" value="1"/>
</dbReference>